<dbReference type="InterPro" id="IPR007159">
    <property type="entry name" value="SpoVT-AbrB_dom"/>
</dbReference>
<feature type="domain" description="SpoVT-AbrB" evidence="1">
    <location>
        <begin position="5"/>
        <end position="52"/>
    </location>
</feature>
<name>A0A9X4ACT8_LACAM</name>
<accession>A0A9X4ACT8</accession>
<reference evidence="2" key="1">
    <citation type="journal article" date="2022" name="Microorganisms">
        <title>Antibiotic Susceptibility, Resistance Gene Determinants and Corresponding Genomic Regions in Lactobacillus amylovorus Isolates Derived from Wild Boars and Domestic Pigs.</title>
        <authorList>
            <person name="Moravkova M."/>
            <person name="Kostovova I."/>
            <person name="Kavanova K."/>
            <person name="Pechar R."/>
            <person name="Stanek S."/>
            <person name="Brychta A."/>
            <person name="Zeman M."/>
            <person name="Kubasova T."/>
        </authorList>
    </citation>
    <scope>NUCLEOTIDE SEQUENCE</scope>
    <source>
        <strain evidence="2">M356A</strain>
    </source>
</reference>
<dbReference type="NCBIfam" id="TIGR01439">
    <property type="entry name" value="lp_hng_hel_AbrB"/>
    <property type="match status" value="1"/>
</dbReference>
<dbReference type="Gene3D" id="2.10.260.10">
    <property type="match status" value="1"/>
</dbReference>
<dbReference type="InterPro" id="IPR037914">
    <property type="entry name" value="SpoVT-AbrB_sf"/>
</dbReference>
<evidence type="ECO:0000313" key="2">
    <source>
        <dbReference type="EMBL" id="MDB6262425.1"/>
    </source>
</evidence>
<sequence length="83" mass="9504">MQVSAKITSKNQITLPKILREKLELGDSDKTIVFNISDDKPVTVEKLKTNNLWDIVEEQRKKYGSIDTPEIDWGSDVGEERLD</sequence>
<dbReference type="AlphaFoldDB" id="A0A9X4ACT8"/>
<evidence type="ECO:0000313" key="3">
    <source>
        <dbReference type="Proteomes" id="UP001143700"/>
    </source>
</evidence>
<dbReference type="Proteomes" id="UP001143700">
    <property type="component" value="Unassembled WGS sequence"/>
</dbReference>
<evidence type="ECO:0000259" key="1">
    <source>
        <dbReference type="SMART" id="SM00966"/>
    </source>
</evidence>
<dbReference type="GO" id="GO:0003677">
    <property type="term" value="F:DNA binding"/>
    <property type="evidence" value="ECO:0007669"/>
    <property type="project" value="UniProtKB-KW"/>
</dbReference>
<dbReference type="SMART" id="SM00966">
    <property type="entry name" value="SpoVT_AbrB"/>
    <property type="match status" value="1"/>
</dbReference>
<organism evidence="2 3">
    <name type="scientific">Lactobacillus amylovorus</name>
    <dbReference type="NCBI Taxonomy" id="1604"/>
    <lineage>
        <taxon>Bacteria</taxon>
        <taxon>Bacillati</taxon>
        <taxon>Bacillota</taxon>
        <taxon>Bacilli</taxon>
        <taxon>Lactobacillales</taxon>
        <taxon>Lactobacillaceae</taxon>
        <taxon>Lactobacillus</taxon>
    </lineage>
</organism>
<keyword evidence="2" id="KW-0238">DNA-binding</keyword>
<reference evidence="2" key="2">
    <citation type="submission" date="2022-10" db="EMBL/GenBank/DDBJ databases">
        <authorList>
            <person name="Kostovova I."/>
            <person name="Moravkova M."/>
            <person name="Pechar R."/>
        </authorList>
    </citation>
    <scope>NUCLEOTIDE SEQUENCE</scope>
    <source>
        <strain evidence="2">M356A</strain>
    </source>
</reference>
<dbReference type="SUPFAM" id="SSF89447">
    <property type="entry name" value="AbrB/MazE/MraZ-like"/>
    <property type="match status" value="1"/>
</dbReference>
<dbReference type="EMBL" id="JAOTGU010000011">
    <property type="protein sequence ID" value="MDB6262425.1"/>
    <property type="molecule type" value="Genomic_DNA"/>
</dbReference>
<protein>
    <submittedName>
        <fullName evidence="2">AbrB/MazE/SpoVT family DNA-binding domain-containing protein</fullName>
    </submittedName>
</protein>
<gene>
    <name evidence="2" type="ORF">ODV15_07670</name>
</gene>
<comment type="caution">
    <text evidence="2">The sequence shown here is derived from an EMBL/GenBank/DDBJ whole genome shotgun (WGS) entry which is preliminary data.</text>
</comment>
<proteinExistence type="predicted"/>
<dbReference type="RefSeq" id="WP_271870357.1">
    <property type="nucleotide sequence ID" value="NZ_JAOTGU010000011.1"/>
</dbReference>